<dbReference type="STRING" id="1913577.LPB144_07405"/>
<dbReference type="Pfam" id="PF09424">
    <property type="entry name" value="YqeY"/>
    <property type="match status" value="1"/>
</dbReference>
<dbReference type="PANTHER" id="PTHR28055:SF1">
    <property type="entry name" value="ALTERED INHERITANCE OF MITOCHONDRIA PROTEIN 41, MITOCHONDRIAL"/>
    <property type="match status" value="1"/>
</dbReference>
<dbReference type="GO" id="GO:0016740">
    <property type="term" value="F:transferase activity"/>
    <property type="evidence" value="ECO:0007669"/>
    <property type="project" value="UniProtKB-KW"/>
</dbReference>
<name>A0A1L3J541_9FLAO</name>
<dbReference type="PANTHER" id="PTHR28055">
    <property type="entry name" value="ALTERED INHERITANCE OF MITOCHONDRIA PROTEIN 41, MITOCHONDRIAL"/>
    <property type="match status" value="1"/>
</dbReference>
<dbReference type="OrthoDB" id="9788127at2"/>
<dbReference type="Gene3D" id="1.10.1510.10">
    <property type="entry name" value="Uncharacterised protein YqeY/AIM41 PF09424, N-terminal domain"/>
    <property type="match status" value="1"/>
</dbReference>
<keyword evidence="1" id="KW-0808">Transferase</keyword>
<organism evidence="1 2">
    <name type="scientific">Christiangramia salexigens</name>
    <dbReference type="NCBI Taxonomy" id="1913577"/>
    <lineage>
        <taxon>Bacteria</taxon>
        <taxon>Pseudomonadati</taxon>
        <taxon>Bacteroidota</taxon>
        <taxon>Flavobacteriia</taxon>
        <taxon>Flavobacteriales</taxon>
        <taxon>Flavobacteriaceae</taxon>
        <taxon>Christiangramia</taxon>
    </lineage>
</organism>
<dbReference type="KEGG" id="grl:LPB144_07405"/>
<dbReference type="InterPro" id="IPR019004">
    <property type="entry name" value="YqeY/Aim41"/>
</dbReference>
<proteinExistence type="predicted"/>
<dbReference type="RefSeq" id="WP_072552892.1">
    <property type="nucleotide sequence ID" value="NZ_CP018153.1"/>
</dbReference>
<dbReference type="AlphaFoldDB" id="A0A1L3J541"/>
<gene>
    <name evidence="1" type="ORF">LPB144_07405</name>
</gene>
<evidence type="ECO:0000313" key="1">
    <source>
        <dbReference type="EMBL" id="APG60245.1"/>
    </source>
</evidence>
<protein>
    <submittedName>
        <fullName evidence="1">Glutamyl-tRNA amidotransferase</fullName>
    </submittedName>
</protein>
<sequence>MSLQEKVMVEMKAAMRAKDSAKLEALRAVKGAILVANTESSAKDGLSEEEEMKLLQKLVKQRKDSAAIYKEQGREDLAEPELKQAEVIEAFLPEQMSEEEIAAKVDEIIAKTGASGMQDMGKVMGMATGELAGKADGKTISTIVKQRLSQ</sequence>
<dbReference type="InterPro" id="IPR023168">
    <property type="entry name" value="GatB_Yqey_C_2"/>
</dbReference>
<dbReference type="Gene3D" id="1.10.10.410">
    <property type="match status" value="1"/>
</dbReference>
<dbReference type="InterPro" id="IPR042184">
    <property type="entry name" value="YqeY/Aim41_N"/>
</dbReference>
<dbReference type="InterPro" id="IPR003789">
    <property type="entry name" value="Asn/Gln_tRNA_amidoTrase-B-like"/>
</dbReference>
<keyword evidence="2" id="KW-1185">Reference proteome</keyword>
<dbReference type="Proteomes" id="UP000182510">
    <property type="component" value="Chromosome"/>
</dbReference>
<dbReference type="EMBL" id="CP018153">
    <property type="protein sequence ID" value="APG60245.1"/>
    <property type="molecule type" value="Genomic_DNA"/>
</dbReference>
<accession>A0A1L3J541</accession>
<dbReference type="SUPFAM" id="SSF89095">
    <property type="entry name" value="GatB/YqeY motif"/>
    <property type="match status" value="1"/>
</dbReference>
<dbReference type="GO" id="GO:0016884">
    <property type="term" value="F:carbon-nitrogen ligase activity, with glutamine as amido-N-donor"/>
    <property type="evidence" value="ECO:0007669"/>
    <property type="project" value="InterPro"/>
</dbReference>
<evidence type="ECO:0000313" key="2">
    <source>
        <dbReference type="Proteomes" id="UP000182510"/>
    </source>
</evidence>
<reference evidence="1 2" key="1">
    <citation type="submission" date="2016-11" db="EMBL/GenBank/DDBJ databases">
        <title>Gramella sp. LPB0144 isolated from marine environment.</title>
        <authorList>
            <person name="Kim E."/>
            <person name="Yi H."/>
        </authorList>
    </citation>
    <scope>NUCLEOTIDE SEQUENCE [LARGE SCALE GENOMIC DNA]</scope>
    <source>
        <strain evidence="1 2">LPB0144</strain>
    </source>
</reference>